<sequence length="121" mass="13835">MRSLKLIRAFSPSDGHRQKRGLKLKAGLPVLEEEMPLSWLRSPHELRSSAYDSIWKLFRKMPTFGTLSLQREKRRDAVRAEKRADKLRGAIGALPPSPADLSNFNLIRHNHPEIARNSSLI</sequence>
<protein>
    <submittedName>
        <fullName evidence="1">Uncharacterized protein</fullName>
    </submittedName>
</protein>
<comment type="caution">
    <text evidence="1">The sequence shown here is derived from an EMBL/GenBank/DDBJ whole genome shotgun (WGS) entry which is preliminary data.</text>
</comment>
<dbReference type="AlphaFoldDB" id="A0A556TWN7"/>
<organism evidence="1 2">
    <name type="scientific">Bagarius yarrelli</name>
    <name type="common">Goonch</name>
    <name type="synonym">Bagrus yarrelli</name>
    <dbReference type="NCBI Taxonomy" id="175774"/>
    <lineage>
        <taxon>Eukaryota</taxon>
        <taxon>Metazoa</taxon>
        <taxon>Chordata</taxon>
        <taxon>Craniata</taxon>
        <taxon>Vertebrata</taxon>
        <taxon>Euteleostomi</taxon>
        <taxon>Actinopterygii</taxon>
        <taxon>Neopterygii</taxon>
        <taxon>Teleostei</taxon>
        <taxon>Ostariophysi</taxon>
        <taxon>Siluriformes</taxon>
        <taxon>Sisoridae</taxon>
        <taxon>Sisorinae</taxon>
        <taxon>Bagarius</taxon>
    </lineage>
</organism>
<dbReference type="EMBL" id="VCAZ01000024">
    <property type="protein sequence ID" value="TSK98490.1"/>
    <property type="molecule type" value="Genomic_DNA"/>
</dbReference>
<name>A0A556TWN7_BAGYA</name>
<accession>A0A556TWN7</accession>
<gene>
    <name evidence="1" type="ORF">Baya_5404</name>
</gene>
<reference evidence="1 2" key="1">
    <citation type="journal article" date="2019" name="Genome Biol. Evol.">
        <title>Whole-Genome Sequencing of the Giant Devil Catfish, Bagarius yarrelli.</title>
        <authorList>
            <person name="Jiang W."/>
            <person name="Lv Y."/>
            <person name="Cheng L."/>
            <person name="Yang K."/>
            <person name="Chao B."/>
            <person name="Wang X."/>
            <person name="Li Y."/>
            <person name="Pan X."/>
            <person name="You X."/>
            <person name="Zhang Y."/>
            <person name="Yang J."/>
            <person name="Li J."/>
            <person name="Zhang X."/>
            <person name="Liu S."/>
            <person name="Sun C."/>
            <person name="Yang J."/>
            <person name="Shi Q."/>
        </authorList>
    </citation>
    <scope>NUCLEOTIDE SEQUENCE [LARGE SCALE GENOMIC DNA]</scope>
    <source>
        <strain evidence="1">JWS20170419001</strain>
        <tissue evidence="1">Muscle</tissue>
    </source>
</reference>
<dbReference type="Proteomes" id="UP000319801">
    <property type="component" value="Unassembled WGS sequence"/>
</dbReference>
<proteinExistence type="predicted"/>
<keyword evidence="2" id="KW-1185">Reference proteome</keyword>
<evidence type="ECO:0000313" key="1">
    <source>
        <dbReference type="EMBL" id="TSK98490.1"/>
    </source>
</evidence>
<evidence type="ECO:0000313" key="2">
    <source>
        <dbReference type="Proteomes" id="UP000319801"/>
    </source>
</evidence>